<dbReference type="AlphaFoldDB" id="F0WDS0"/>
<accession>F0WDS0</accession>
<dbReference type="HOGENOM" id="CLU_2908743_0_0_1"/>
<name>F0WDS0_9STRA</name>
<protein>
    <submittedName>
        <fullName evidence="1">AlNc14C69G4789 protein</fullName>
    </submittedName>
</protein>
<evidence type="ECO:0000313" key="1">
    <source>
        <dbReference type="EMBL" id="CCA19347.1"/>
    </source>
</evidence>
<dbReference type="EMBL" id="FR824114">
    <property type="protein sequence ID" value="CCA19347.1"/>
    <property type="molecule type" value="Genomic_DNA"/>
</dbReference>
<organism evidence="1">
    <name type="scientific">Albugo laibachii Nc14</name>
    <dbReference type="NCBI Taxonomy" id="890382"/>
    <lineage>
        <taxon>Eukaryota</taxon>
        <taxon>Sar</taxon>
        <taxon>Stramenopiles</taxon>
        <taxon>Oomycota</taxon>
        <taxon>Peronosporomycetes</taxon>
        <taxon>Albuginales</taxon>
        <taxon>Albuginaceae</taxon>
        <taxon>Albugo</taxon>
    </lineage>
</organism>
<proteinExistence type="predicted"/>
<reference evidence="1" key="2">
    <citation type="submission" date="2011-02" db="EMBL/GenBank/DDBJ databases">
        <authorList>
            <person name="MacLean D."/>
        </authorList>
    </citation>
    <scope>NUCLEOTIDE SEQUENCE</scope>
</reference>
<reference evidence="1" key="1">
    <citation type="journal article" date="2011" name="PLoS Biol.">
        <title>Gene gain and loss during evolution of obligate parasitism in the white rust pathogen of Arabidopsis thaliana.</title>
        <authorList>
            <person name="Kemen E."/>
            <person name="Gardiner A."/>
            <person name="Schultz-Larsen T."/>
            <person name="Kemen A.C."/>
            <person name="Balmuth A.L."/>
            <person name="Robert-Seilaniantz A."/>
            <person name="Bailey K."/>
            <person name="Holub E."/>
            <person name="Studholme D.J."/>
            <person name="Maclean D."/>
            <person name="Jones J.D."/>
        </authorList>
    </citation>
    <scope>NUCLEOTIDE SEQUENCE</scope>
</reference>
<sequence length="62" mass="7029">MVAFSIEHSIPLETQLCMKKRFQTASPEFPSLKNAGSNVMAAQSSPLQMTSWRQELHIKHQT</sequence>
<gene>
    <name evidence="1" type="primary">AlNc14C69G4789</name>
    <name evidence="1" type="ORF">ALNC14_054900</name>
</gene>